<comment type="caution">
    <text evidence="1">The sequence shown here is derived from an EMBL/GenBank/DDBJ whole genome shotgun (WGS) entry which is preliminary data.</text>
</comment>
<protein>
    <submittedName>
        <fullName evidence="1">Uncharacterized protein</fullName>
    </submittedName>
</protein>
<proteinExistence type="predicted"/>
<evidence type="ECO:0000313" key="1">
    <source>
        <dbReference type="EMBL" id="KAG5446660.1"/>
    </source>
</evidence>
<reference evidence="1 2" key="2">
    <citation type="journal article" date="2021" name="Genomics">
        <title>High-quality reference genome for Clonorchis sinensis.</title>
        <authorList>
            <person name="Young N.D."/>
            <person name="Stroehlein A.J."/>
            <person name="Kinkar L."/>
            <person name="Wang T."/>
            <person name="Sohn W.M."/>
            <person name="Chang B.C.H."/>
            <person name="Kaur P."/>
            <person name="Weisz D."/>
            <person name="Dudchenko O."/>
            <person name="Aiden E.L."/>
            <person name="Korhonen P.K."/>
            <person name="Gasser R.B."/>
        </authorList>
    </citation>
    <scope>NUCLEOTIDE SEQUENCE [LARGE SCALE GENOMIC DNA]</scope>
    <source>
        <strain evidence="1">Cs-k2</strain>
    </source>
</reference>
<dbReference type="Proteomes" id="UP000286415">
    <property type="component" value="Unassembled WGS sequence"/>
</dbReference>
<sequence length="143" mass="16366">MLPQPATGCPPPTANGRFVHPNFLQAGDYFNTTNTTTTGPPIPVYMHRRQLCVLSQRKRCPTSLSSLFRLLRCVFLHSNNSHYIHLYFSPFSACRLVQHYLCLCLRAQAFGWFVFSLPVLHTYFSNYPAHLAPLFTFIATNVR</sequence>
<keyword evidence="2" id="KW-1185">Reference proteome</keyword>
<name>A0A8T1MC18_CLOSI</name>
<evidence type="ECO:0000313" key="2">
    <source>
        <dbReference type="Proteomes" id="UP000286415"/>
    </source>
</evidence>
<gene>
    <name evidence="1" type="ORF">CSKR_203550</name>
</gene>
<dbReference type="EMBL" id="NIRI02000056">
    <property type="protein sequence ID" value="KAG5446660.1"/>
    <property type="molecule type" value="Genomic_DNA"/>
</dbReference>
<organism evidence="1 2">
    <name type="scientific">Clonorchis sinensis</name>
    <name type="common">Chinese liver fluke</name>
    <dbReference type="NCBI Taxonomy" id="79923"/>
    <lineage>
        <taxon>Eukaryota</taxon>
        <taxon>Metazoa</taxon>
        <taxon>Spiralia</taxon>
        <taxon>Lophotrochozoa</taxon>
        <taxon>Platyhelminthes</taxon>
        <taxon>Trematoda</taxon>
        <taxon>Digenea</taxon>
        <taxon>Opisthorchiida</taxon>
        <taxon>Opisthorchiata</taxon>
        <taxon>Opisthorchiidae</taxon>
        <taxon>Clonorchis</taxon>
    </lineage>
</organism>
<reference evidence="1 2" key="1">
    <citation type="journal article" date="2018" name="Biotechnol. Adv.">
        <title>Improved genomic resources and new bioinformatic workflow for the carcinogenic parasite Clonorchis sinensis: Biotechnological implications.</title>
        <authorList>
            <person name="Wang D."/>
            <person name="Korhonen P.K."/>
            <person name="Gasser R.B."/>
            <person name="Young N.D."/>
        </authorList>
    </citation>
    <scope>NUCLEOTIDE SEQUENCE [LARGE SCALE GENOMIC DNA]</scope>
    <source>
        <strain evidence="1">Cs-k2</strain>
    </source>
</reference>
<accession>A0A8T1MC18</accession>
<dbReference type="AlphaFoldDB" id="A0A8T1MC18"/>